<keyword evidence="1" id="KW-0732">Signal</keyword>
<protein>
    <submittedName>
        <fullName evidence="2">Putative secreted protein</fullName>
    </submittedName>
</protein>
<evidence type="ECO:0000256" key="1">
    <source>
        <dbReference type="SAM" id="SignalP"/>
    </source>
</evidence>
<dbReference type="EMBL" id="GGFL01006820">
    <property type="protein sequence ID" value="MBW70998.1"/>
    <property type="molecule type" value="Transcribed_RNA"/>
</dbReference>
<proteinExistence type="predicted"/>
<reference evidence="2" key="1">
    <citation type="submission" date="2018-01" db="EMBL/GenBank/DDBJ databases">
        <title>An insight into the sialome of Amazonian anophelines.</title>
        <authorList>
            <person name="Ribeiro J.M."/>
            <person name="Scarpassa V."/>
            <person name="Calvo E."/>
        </authorList>
    </citation>
    <scope>NUCLEOTIDE SEQUENCE</scope>
</reference>
<evidence type="ECO:0000313" key="2">
    <source>
        <dbReference type="EMBL" id="MBW70998.1"/>
    </source>
</evidence>
<sequence>MVLIRGTRLLLLLLLLLLVTVRSRIRTIVGWWHHTTRWKPSVAGRIGQCPVWVEACGHRWRHITGESSTHCTSVGTGCHWHTGDLLRIRSGSGRGLWR</sequence>
<organism evidence="2">
    <name type="scientific">Anopheles darlingi</name>
    <name type="common">Mosquito</name>
    <dbReference type="NCBI Taxonomy" id="43151"/>
    <lineage>
        <taxon>Eukaryota</taxon>
        <taxon>Metazoa</taxon>
        <taxon>Ecdysozoa</taxon>
        <taxon>Arthropoda</taxon>
        <taxon>Hexapoda</taxon>
        <taxon>Insecta</taxon>
        <taxon>Pterygota</taxon>
        <taxon>Neoptera</taxon>
        <taxon>Endopterygota</taxon>
        <taxon>Diptera</taxon>
        <taxon>Nematocera</taxon>
        <taxon>Culicoidea</taxon>
        <taxon>Culicidae</taxon>
        <taxon>Anophelinae</taxon>
        <taxon>Anopheles</taxon>
    </lineage>
</organism>
<accession>A0A2M4D1N8</accession>
<feature type="signal peptide" evidence="1">
    <location>
        <begin position="1"/>
        <end position="23"/>
    </location>
</feature>
<dbReference type="AlphaFoldDB" id="A0A2M4D1N8"/>
<feature type="chain" id="PRO_5014888970" evidence="1">
    <location>
        <begin position="24"/>
        <end position="98"/>
    </location>
</feature>
<name>A0A2M4D1N8_ANODA</name>